<comment type="similarity">
    <text evidence="4">Belongs to the KdsB family.</text>
</comment>
<evidence type="ECO:0000313" key="5">
    <source>
        <dbReference type="EMBL" id="MFB0845129.1"/>
    </source>
</evidence>
<dbReference type="Gene3D" id="3.90.550.10">
    <property type="entry name" value="Spore Coat Polysaccharide Biosynthesis Protein SpsA, Chain A"/>
    <property type="match status" value="1"/>
</dbReference>
<dbReference type="SUPFAM" id="SSF53448">
    <property type="entry name" value="Nucleotide-diphospho-sugar transferases"/>
    <property type="match status" value="1"/>
</dbReference>
<comment type="function">
    <text evidence="4">Activates KDO (a required 8-carbon sugar) for incorporation into bacterial lipopolysaccharide in Gram-negative bacteria.</text>
</comment>
<keyword evidence="2 4" id="KW-0548">Nucleotidyltransferase</keyword>
<comment type="catalytic activity">
    <reaction evidence="4">
        <text>3-deoxy-alpha-D-manno-oct-2-ulosonate + CTP = CMP-3-deoxy-beta-D-manno-octulosonate + diphosphate</text>
        <dbReference type="Rhea" id="RHEA:23448"/>
        <dbReference type="ChEBI" id="CHEBI:33019"/>
        <dbReference type="ChEBI" id="CHEBI:37563"/>
        <dbReference type="ChEBI" id="CHEBI:85986"/>
        <dbReference type="ChEBI" id="CHEBI:85987"/>
        <dbReference type="EC" id="2.7.7.38"/>
    </reaction>
</comment>
<comment type="pathway">
    <text evidence="4">Nucleotide-sugar biosynthesis; CMP-3-deoxy-D-manno-octulosonate biosynthesis; CMP-3-deoxy-D-manno-octulosonate from 3-deoxy-D-manno-octulosonate and CTP: step 1/1.</text>
</comment>
<dbReference type="CDD" id="cd02517">
    <property type="entry name" value="CMP-KDO-Synthetase"/>
    <property type="match status" value="1"/>
</dbReference>
<reference evidence="5 6" key="1">
    <citation type="submission" date="2024-09" db="EMBL/GenBank/DDBJ databases">
        <authorList>
            <person name="Makale K.P.P."/>
            <person name="Makhzoum A."/>
            <person name="Rantong G."/>
            <person name="Rahube T.O."/>
        </authorList>
    </citation>
    <scope>NUCLEOTIDE SEQUENCE [LARGE SCALE GENOMIC DNA]</scope>
    <source>
        <strain evidence="5 6">KM_D13</strain>
    </source>
</reference>
<organism evidence="5 6">
    <name type="scientific">Paenibacillus oleatilyticus</name>
    <dbReference type="NCBI Taxonomy" id="2594886"/>
    <lineage>
        <taxon>Bacteria</taxon>
        <taxon>Bacillati</taxon>
        <taxon>Bacillota</taxon>
        <taxon>Bacilli</taxon>
        <taxon>Bacillales</taxon>
        <taxon>Paenibacillaceae</taxon>
        <taxon>Paenibacillus</taxon>
    </lineage>
</organism>
<dbReference type="InterPro" id="IPR003329">
    <property type="entry name" value="Cytidylyl_trans"/>
</dbReference>
<dbReference type="NCBIfam" id="NF009905">
    <property type="entry name" value="PRK13368.1"/>
    <property type="match status" value="1"/>
</dbReference>
<keyword evidence="6" id="KW-1185">Reference proteome</keyword>
<dbReference type="Pfam" id="PF02348">
    <property type="entry name" value="CTP_transf_3"/>
    <property type="match status" value="1"/>
</dbReference>
<evidence type="ECO:0000256" key="4">
    <source>
        <dbReference type="HAMAP-Rule" id="MF_00057"/>
    </source>
</evidence>
<evidence type="ECO:0000313" key="6">
    <source>
        <dbReference type="Proteomes" id="UP001575622"/>
    </source>
</evidence>
<dbReference type="NCBIfam" id="TIGR00466">
    <property type="entry name" value="kdsB"/>
    <property type="match status" value="1"/>
</dbReference>
<dbReference type="EC" id="2.7.7.38" evidence="4"/>
<dbReference type="RefSeq" id="WP_373955284.1">
    <property type="nucleotide sequence ID" value="NZ_JBHDLN010000013.1"/>
</dbReference>
<protein>
    <recommendedName>
        <fullName evidence="4">3-deoxy-manno-octulosonate cytidylyltransferase</fullName>
        <ecNumber evidence="4">2.7.7.38</ecNumber>
    </recommendedName>
    <alternativeName>
        <fullName evidence="4">CMP-2-keto-3-deoxyoctulosonic acid synthase</fullName>
        <shortName evidence="4">CKS</shortName>
        <shortName evidence="4">CMP-KDO synthase</shortName>
    </alternativeName>
</protein>
<keyword evidence="1 4" id="KW-0808">Transferase</keyword>
<comment type="caution">
    <text evidence="5">The sequence shown here is derived from an EMBL/GenBank/DDBJ whole genome shotgun (WGS) entry which is preliminary data.</text>
</comment>
<evidence type="ECO:0000256" key="1">
    <source>
        <dbReference type="ARBA" id="ARBA00022679"/>
    </source>
</evidence>
<sequence length="244" mass="28370">MYIIGVIPARLKSTRLPNKLLLDLGGKPIIQHVWEQCIKTKLNKVIVATDSIEIFNVCRSFGACVEMTSAEHQNGTERVIEIADRYPADFYINIQGDEPFIAPELIDSIIEEKRINTEVQIITAAHLSNDENDWQSPNVVKVVLDMKKDALYFSRALIPYNRNNPRKISFYRHIGIYGYSYEALKLYMKYQNSYLEKVENLEQLRFLENGVKIRVILTNYESIGVDTQEDFEKARLIYKEIRNE</sequence>
<accession>A0ABV4V708</accession>
<dbReference type="NCBIfam" id="NF003952">
    <property type="entry name" value="PRK05450.1-5"/>
    <property type="match status" value="1"/>
</dbReference>
<comment type="subcellular location">
    <subcellularLocation>
        <location evidence="4">Cytoplasm</location>
    </subcellularLocation>
</comment>
<dbReference type="EMBL" id="JBHDLN010000013">
    <property type="protein sequence ID" value="MFB0845129.1"/>
    <property type="molecule type" value="Genomic_DNA"/>
</dbReference>
<dbReference type="GO" id="GO:0008690">
    <property type="term" value="F:3-deoxy-manno-octulosonate cytidylyltransferase activity"/>
    <property type="evidence" value="ECO:0007669"/>
    <property type="project" value="UniProtKB-EC"/>
</dbReference>
<dbReference type="HAMAP" id="MF_00057">
    <property type="entry name" value="KdsB"/>
    <property type="match status" value="1"/>
</dbReference>
<dbReference type="Proteomes" id="UP001575622">
    <property type="component" value="Unassembled WGS sequence"/>
</dbReference>
<evidence type="ECO:0000256" key="3">
    <source>
        <dbReference type="ARBA" id="ARBA00022985"/>
    </source>
</evidence>
<evidence type="ECO:0000256" key="2">
    <source>
        <dbReference type="ARBA" id="ARBA00022695"/>
    </source>
</evidence>
<dbReference type="InterPro" id="IPR029044">
    <property type="entry name" value="Nucleotide-diphossugar_trans"/>
</dbReference>
<dbReference type="PANTHER" id="PTHR42866">
    <property type="entry name" value="3-DEOXY-MANNO-OCTULOSONATE CYTIDYLYLTRANSFERASE"/>
    <property type="match status" value="1"/>
</dbReference>
<dbReference type="InterPro" id="IPR004528">
    <property type="entry name" value="KdsB"/>
</dbReference>
<dbReference type="PANTHER" id="PTHR42866:SF2">
    <property type="entry name" value="3-DEOXY-MANNO-OCTULOSONATE CYTIDYLYLTRANSFERASE, MITOCHONDRIAL"/>
    <property type="match status" value="1"/>
</dbReference>
<proteinExistence type="inferred from homology"/>
<gene>
    <name evidence="4 5" type="primary">kdsB</name>
    <name evidence="5" type="ORF">ACEU3E_23335</name>
</gene>
<name>A0ABV4V708_9BACL</name>
<keyword evidence="4" id="KW-0963">Cytoplasm</keyword>
<keyword evidence="3 4" id="KW-0448">Lipopolysaccharide biosynthesis</keyword>